<protein>
    <submittedName>
        <fullName evidence="1">Uncharacterized protein</fullName>
    </submittedName>
</protein>
<proteinExistence type="predicted"/>
<gene>
    <name evidence="1" type="ORF">METZ01_LOCUS96139</name>
</gene>
<sequence>MVKGLVYNTKLEQRIDRYMATHGEAMDPRTVIHNMWVRGLWPKTEQTPKRLSFYFRISKRYVKLGPHRPYTYVWKKSYNPTRHGV</sequence>
<name>A0A381VSM6_9ZZZZ</name>
<accession>A0A381VSM6</accession>
<dbReference type="AlphaFoldDB" id="A0A381VSM6"/>
<dbReference type="EMBL" id="UINC01009662">
    <property type="protein sequence ID" value="SVA43285.1"/>
    <property type="molecule type" value="Genomic_DNA"/>
</dbReference>
<evidence type="ECO:0000313" key="1">
    <source>
        <dbReference type="EMBL" id="SVA43285.1"/>
    </source>
</evidence>
<organism evidence="1">
    <name type="scientific">marine metagenome</name>
    <dbReference type="NCBI Taxonomy" id="408172"/>
    <lineage>
        <taxon>unclassified sequences</taxon>
        <taxon>metagenomes</taxon>
        <taxon>ecological metagenomes</taxon>
    </lineage>
</organism>
<reference evidence="1" key="1">
    <citation type="submission" date="2018-05" db="EMBL/GenBank/DDBJ databases">
        <authorList>
            <person name="Lanie J.A."/>
            <person name="Ng W.-L."/>
            <person name="Kazmierczak K.M."/>
            <person name="Andrzejewski T.M."/>
            <person name="Davidsen T.M."/>
            <person name="Wayne K.J."/>
            <person name="Tettelin H."/>
            <person name="Glass J.I."/>
            <person name="Rusch D."/>
            <person name="Podicherti R."/>
            <person name="Tsui H.-C.T."/>
            <person name="Winkler M.E."/>
        </authorList>
    </citation>
    <scope>NUCLEOTIDE SEQUENCE</scope>
</reference>